<proteinExistence type="predicted"/>
<accession>A0A225WLA8</accession>
<dbReference type="AlphaFoldDB" id="A0A225WLA8"/>
<sequence length="99" mass="11358">MTSITALPVGLCLLLTRRLWSPRGERQANYGSNYIEDDCLRTLTDLRDMLLSDIGMSVGKSTIHQELQGMLYSVKCIRIEKATTNSTTNKIKRKRPWKR</sequence>
<protein>
    <submittedName>
        <fullName evidence="2">Major Facilitator Superfamily (MFS) transporter</fullName>
    </submittedName>
</protein>
<reference evidence="3" key="1">
    <citation type="submission" date="2017-03" db="EMBL/GenBank/DDBJ databases">
        <title>Phytopthora megakarya and P. palmivora, two closely related causual agents of cacao black pod achieved similar genome size and gene model numbers by different mechanisms.</title>
        <authorList>
            <person name="Ali S."/>
            <person name="Shao J."/>
            <person name="Larry D.J."/>
            <person name="Kronmiller B."/>
            <person name="Shen D."/>
            <person name="Strem M.D."/>
            <person name="Melnick R.L."/>
            <person name="Guiltinan M.J."/>
            <person name="Tyler B.M."/>
            <person name="Meinhardt L.W."/>
            <person name="Bailey B.A."/>
        </authorList>
    </citation>
    <scope>NUCLEOTIDE SEQUENCE [LARGE SCALE GENOMIC DNA]</scope>
    <source>
        <strain evidence="3">zdho120</strain>
    </source>
</reference>
<keyword evidence="3" id="KW-1185">Reference proteome</keyword>
<evidence type="ECO:0000313" key="2">
    <source>
        <dbReference type="EMBL" id="OWZ17630.1"/>
    </source>
</evidence>
<gene>
    <name evidence="2" type="ORF">PHMEG_0008397</name>
</gene>
<feature type="chain" id="PRO_5012307811" evidence="1">
    <location>
        <begin position="22"/>
        <end position="99"/>
    </location>
</feature>
<organism evidence="2 3">
    <name type="scientific">Phytophthora megakarya</name>
    <dbReference type="NCBI Taxonomy" id="4795"/>
    <lineage>
        <taxon>Eukaryota</taxon>
        <taxon>Sar</taxon>
        <taxon>Stramenopiles</taxon>
        <taxon>Oomycota</taxon>
        <taxon>Peronosporomycetes</taxon>
        <taxon>Peronosporales</taxon>
        <taxon>Peronosporaceae</taxon>
        <taxon>Phytophthora</taxon>
    </lineage>
</organism>
<comment type="caution">
    <text evidence="2">The sequence shown here is derived from an EMBL/GenBank/DDBJ whole genome shotgun (WGS) entry which is preliminary data.</text>
</comment>
<feature type="signal peptide" evidence="1">
    <location>
        <begin position="1"/>
        <end position="21"/>
    </location>
</feature>
<dbReference type="Proteomes" id="UP000198211">
    <property type="component" value="Unassembled WGS sequence"/>
</dbReference>
<evidence type="ECO:0000313" key="3">
    <source>
        <dbReference type="Proteomes" id="UP000198211"/>
    </source>
</evidence>
<name>A0A225WLA8_9STRA</name>
<keyword evidence="1" id="KW-0732">Signal</keyword>
<evidence type="ECO:0000256" key="1">
    <source>
        <dbReference type="SAM" id="SignalP"/>
    </source>
</evidence>
<dbReference type="EMBL" id="NBNE01000721">
    <property type="protein sequence ID" value="OWZ17630.1"/>
    <property type="molecule type" value="Genomic_DNA"/>
</dbReference>